<evidence type="ECO:0000256" key="3">
    <source>
        <dbReference type="ARBA" id="ARBA00023163"/>
    </source>
</evidence>
<evidence type="ECO:0000256" key="6">
    <source>
        <dbReference type="SAM" id="Coils"/>
    </source>
</evidence>
<dbReference type="PANTHER" id="PTHR45789">
    <property type="entry name" value="FI18025P1"/>
    <property type="match status" value="1"/>
</dbReference>
<dbReference type="InterPro" id="IPR036910">
    <property type="entry name" value="HMG_box_dom_sf"/>
</dbReference>
<keyword evidence="3" id="KW-0804">Transcription</keyword>
<dbReference type="PANTHER" id="PTHR45789:SF2">
    <property type="entry name" value="FI18025P1"/>
    <property type="match status" value="1"/>
</dbReference>
<organism evidence="9 10">
    <name type="scientific">Ceratosolen solmsi marchali</name>
    <dbReference type="NCBI Taxonomy" id="326594"/>
    <lineage>
        <taxon>Eukaryota</taxon>
        <taxon>Metazoa</taxon>
        <taxon>Ecdysozoa</taxon>
        <taxon>Arthropoda</taxon>
        <taxon>Hexapoda</taxon>
        <taxon>Insecta</taxon>
        <taxon>Pterygota</taxon>
        <taxon>Neoptera</taxon>
        <taxon>Endopterygota</taxon>
        <taxon>Hymenoptera</taxon>
        <taxon>Apocrita</taxon>
        <taxon>Proctotrupomorpha</taxon>
        <taxon>Chalcidoidea</taxon>
        <taxon>Agaonidae</taxon>
        <taxon>Agaoninae</taxon>
        <taxon>Ceratosolen</taxon>
    </lineage>
</organism>
<dbReference type="GO" id="GO:0000978">
    <property type="term" value="F:RNA polymerase II cis-regulatory region sequence-specific DNA binding"/>
    <property type="evidence" value="ECO:0007669"/>
    <property type="project" value="TreeGrafter"/>
</dbReference>
<feature type="region of interest" description="Disordered" evidence="7">
    <location>
        <begin position="800"/>
        <end position="885"/>
    </location>
</feature>
<feature type="compositionally biased region" description="Polar residues" evidence="7">
    <location>
        <begin position="161"/>
        <end position="178"/>
    </location>
</feature>
<gene>
    <name evidence="10" type="primary">LOC105363394</name>
</gene>
<dbReference type="Pfam" id="PF00505">
    <property type="entry name" value="HMG_box"/>
    <property type="match status" value="1"/>
</dbReference>
<dbReference type="KEGG" id="csol:105363394"/>
<evidence type="ECO:0000256" key="4">
    <source>
        <dbReference type="ARBA" id="ARBA00023242"/>
    </source>
</evidence>
<keyword evidence="4 5" id="KW-0539">Nucleus</keyword>
<feature type="compositionally biased region" description="Pro residues" evidence="7">
    <location>
        <begin position="614"/>
        <end position="626"/>
    </location>
</feature>
<feature type="region of interest" description="Disordered" evidence="7">
    <location>
        <begin position="458"/>
        <end position="524"/>
    </location>
</feature>
<dbReference type="AlphaFoldDB" id="A0AAJ6YJR5"/>
<dbReference type="RefSeq" id="XP_011499369.1">
    <property type="nucleotide sequence ID" value="XM_011501067.1"/>
</dbReference>
<feature type="compositionally biased region" description="Low complexity" evidence="7">
    <location>
        <begin position="809"/>
        <end position="823"/>
    </location>
</feature>
<dbReference type="PROSITE" id="PS50118">
    <property type="entry name" value="HMG_BOX_2"/>
    <property type="match status" value="1"/>
</dbReference>
<dbReference type="SUPFAM" id="SSF47095">
    <property type="entry name" value="HMG-box"/>
    <property type="match status" value="1"/>
</dbReference>
<dbReference type="Proteomes" id="UP000695007">
    <property type="component" value="Unplaced"/>
</dbReference>
<feature type="compositionally biased region" description="Basic residues" evidence="7">
    <location>
        <begin position="144"/>
        <end position="160"/>
    </location>
</feature>
<feature type="DNA-binding region" description="HMG box" evidence="5">
    <location>
        <begin position="686"/>
        <end position="754"/>
    </location>
</feature>
<name>A0AAJ6YJR5_9HYME</name>
<evidence type="ECO:0000313" key="10">
    <source>
        <dbReference type="RefSeq" id="XP_011499369.1"/>
    </source>
</evidence>
<keyword evidence="6" id="KW-0175">Coiled coil</keyword>
<dbReference type="CDD" id="cd22042">
    <property type="entry name" value="HMG-box_EGL13-like"/>
    <property type="match status" value="1"/>
</dbReference>
<dbReference type="GO" id="GO:0005634">
    <property type="term" value="C:nucleus"/>
    <property type="evidence" value="ECO:0007669"/>
    <property type="project" value="UniProtKB-UniRule"/>
</dbReference>
<dbReference type="SMART" id="SM00398">
    <property type="entry name" value="HMG"/>
    <property type="match status" value="1"/>
</dbReference>
<dbReference type="Gene3D" id="1.10.30.10">
    <property type="entry name" value="High mobility group box domain"/>
    <property type="match status" value="1"/>
</dbReference>
<feature type="compositionally biased region" description="Low complexity" evidence="7">
    <location>
        <begin position="468"/>
        <end position="477"/>
    </location>
</feature>
<dbReference type="GO" id="GO:0045165">
    <property type="term" value="P:cell fate commitment"/>
    <property type="evidence" value="ECO:0007669"/>
    <property type="project" value="TreeGrafter"/>
</dbReference>
<feature type="compositionally biased region" description="Low complexity" evidence="7">
    <location>
        <begin position="499"/>
        <end position="518"/>
    </location>
</feature>
<dbReference type="FunFam" id="1.10.30.10:FF:000003">
    <property type="entry name" value="Putative transcription factor SOX-6"/>
    <property type="match status" value="1"/>
</dbReference>
<feature type="coiled-coil region" evidence="6">
    <location>
        <begin position="316"/>
        <end position="343"/>
    </location>
</feature>
<keyword evidence="9" id="KW-1185">Reference proteome</keyword>
<feature type="compositionally biased region" description="Low complexity" evidence="7">
    <location>
        <begin position="203"/>
        <end position="227"/>
    </location>
</feature>
<dbReference type="GO" id="GO:0000981">
    <property type="term" value="F:DNA-binding transcription factor activity, RNA polymerase II-specific"/>
    <property type="evidence" value="ECO:0007669"/>
    <property type="project" value="TreeGrafter"/>
</dbReference>
<protein>
    <submittedName>
        <fullName evidence="10">Transcription factor SOX-5 isoform X1</fullName>
    </submittedName>
</protein>
<evidence type="ECO:0000256" key="2">
    <source>
        <dbReference type="ARBA" id="ARBA00023125"/>
    </source>
</evidence>
<dbReference type="InterPro" id="IPR051356">
    <property type="entry name" value="SOX/SOX-like_TF"/>
</dbReference>
<accession>A0AAJ6YJR5</accession>
<dbReference type="CTD" id="43844"/>
<evidence type="ECO:0000256" key="1">
    <source>
        <dbReference type="ARBA" id="ARBA00023015"/>
    </source>
</evidence>
<dbReference type="InterPro" id="IPR009071">
    <property type="entry name" value="HMG_box_dom"/>
</dbReference>
<sequence>MSAIGRLRMSSKRKSPPTKLSEGGGGQQGTVAGNEEEEDTSSSLAGPGGELPTSASNCNIIADEPDIDEEQQQQQEQQLGSYHLPGESSGCSSPATSEPEICSSPSPYGPTDAKRPKLQLLLGAVAAVAATVGPENNNITTGYHHPHHHHHHPHHHHHRTNSSPASSQLHEPASSSECGSPPALPSDHPYYPHHQHHPHHHNNNNNTATQNNNNNNNNGTGPTTAAGKRSMDDVLKRLTCKKSRVSLSLEDANSRRTPPPSTTPTSHNTHSSSSSLANSVAPSPTGTSRTQNADTGQQESDGAAVALHRALCAESFAEKERRLSEMILQLQMLREQLLQQQQDPSKPYPTHIGVDSQKQIDMQRLQSEHLKRLQEHIMQHNIQELQAQLTKGQLGMAGPQSLMFLPFLEQLRGLPIPTPMPPPTSTTTTGSKHINSIANMISSHREGPSWATAHLAQMSTQLDKERSPTPISTAATPAAPPPPMPPDPDAPLNLTKPKSSGAIANSSPSSDSAVLAGSGQHQEQPLAATAPKLFPPGMAMPRNYLPSLPYAGLPPHLSSLSTPTCETIVSKMAKEENSSSVRDGSGGGTQTGSVAAAAVAAVEKHFVMHGIYGLPPPNTGAMPPSPQQQRQMKHSSARDESAPDEQDFLSSPHMWRDSGYKVSEDIAEKAKMVRQQKREGENKPHIKRPMNAFMVWAKDERRKILKACPDMHNSNISKILGARWKAMSNSEKQPYYEEQSRLSKLHMEKHPDYRYRPRPKRTCIVDGKKMRISEYKSLMRQRRQEMRQLWCRDGGPEIGFLSPVQSDMSGQQQQHASGAGPSARPSVSPPTSMLNGTAGPSSDHPSFYYPQDSLSPTDVLNFSPDNSGSMGGYDAGSPRHHADED</sequence>
<feature type="region of interest" description="Disordered" evidence="7">
    <location>
        <begin position="136"/>
        <end position="230"/>
    </location>
</feature>
<evidence type="ECO:0000256" key="7">
    <source>
        <dbReference type="SAM" id="MobiDB-lite"/>
    </source>
</evidence>
<feature type="compositionally biased region" description="Polar residues" evidence="7">
    <location>
        <begin position="829"/>
        <end position="844"/>
    </location>
</feature>
<proteinExistence type="predicted"/>
<keyword evidence="1" id="KW-0805">Transcription regulation</keyword>
<evidence type="ECO:0000259" key="8">
    <source>
        <dbReference type="PROSITE" id="PS50118"/>
    </source>
</evidence>
<feature type="compositionally biased region" description="Polar residues" evidence="7">
    <location>
        <begin position="852"/>
        <end position="868"/>
    </location>
</feature>
<feature type="compositionally biased region" description="Pro residues" evidence="7">
    <location>
        <begin position="478"/>
        <end position="489"/>
    </location>
</feature>
<feature type="region of interest" description="Disordered" evidence="7">
    <location>
        <begin position="245"/>
        <end position="302"/>
    </location>
</feature>
<feature type="compositionally biased region" description="Basic residues" evidence="7">
    <location>
        <begin position="191"/>
        <end position="202"/>
    </location>
</feature>
<feature type="domain" description="HMG box" evidence="8">
    <location>
        <begin position="686"/>
        <end position="754"/>
    </location>
</feature>
<feature type="region of interest" description="Disordered" evidence="7">
    <location>
        <begin position="1"/>
        <end position="114"/>
    </location>
</feature>
<evidence type="ECO:0000313" key="9">
    <source>
        <dbReference type="Proteomes" id="UP000695007"/>
    </source>
</evidence>
<evidence type="ECO:0000256" key="5">
    <source>
        <dbReference type="PROSITE-ProRule" id="PRU00267"/>
    </source>
</evidence>
<reference evidence="10" key="1">
    <citation type="submission" date="2025-08" db="UniProtKB">
        <authorList>
            <consortium name="RefSeq"/>
        </authorList>
    </citation>
    <scope>IDENTIFICATION</scope>
</reference>
<feature type="region of interest" description="Disordered" evidence="7">
    <location>
        <begin position="613"/>
        <end position="656"/>
    </location>
</feature>
<feature type="compositionally biased region" description="Low complexity" evidence="7">
    <location>
        <begin position="263"/>
        <end position="284"/>
    </location>
</feature>
<keyword evidence="2 5" id="KW-0238">DNA-binding</keyword>
<dbReference type="GeneID" id="105363394"/>
<feature type="compositionally biased region" description="Polar residues" evidence="7">
    <location>
        <begin position="285"/>
        <end position="300"/>
    </location>
</feature>